<feature type="transmembrane region" description="Helical" evidence="1">
    <location>
        <begin position="55"/>
        <end position="80"/>
    </location>
</feature>
<dbReference type="AlphaFoldDB" id="A0A913ZV00"/>
<dbReference type="RefSeq" id="XP_038055304.1">
    <property type="nucleotide sequence ID" value="XM_038199376.1"/>
</dbReference>
<dbReference type="EnsemblMetazoa" id="XM_038199376.1">
    <property type="protein sequence ID" value="XP_038055304.1"/>
    <property type="gene ID" value="LOC119727489"/>
</dbReference>
<keyword evidence="3" id="KW-1185">Reference proteome</keyword>
<sequence>MAIMQRCCCFDNVRSGSIASGIYTLIYAAVTLALAAILLSLSWSLVVSGVQEVSSVFIILILVVLLCVLILISSILLLVGVSKDQRGYLFPYMIVMPILILLHVAYCILCIIGAAEIGSEGQGYSPYQRSAVDGSIAFLMIQLAICVLFTVMDVVCFLCVVSQYQELRDGRGRQQDIVVRATLITTTAPGFGGAVVVTQQGGVPPQNYAMQQGYAPQQRDAPQQGFGYAPMQEDFGPAQGYPAQQQYPQAI</sequence>
<keyword evidence="1" id="KW-0812">Transmembrane</keyword>
<evidence type="ECO:0000313" key="3">
    <source>
        <dbReference type="Proteomes" id="UP000887568"/>
    </source>
</evidence>
<dbReference type="PANTHER" id="PTHR36694">
    <property type="entry name" value="PASIFLORA 1, ISOFORM A-RELATED"/>
    <property type="match status" value="1"/>
</dbReference>
<dbReference type="Proteomes" id="UP000887568">
    <property type="component" value="Unplaced"/>
</dbReference>
<feature type="transmembrane region" description="Helical" evidence="1">
    <location>
        <begin position="21"/>
        <end position="43"/>
    </location>
</feature>
<evidence type="ECO:0000313" key="2">
    <source>
        <dbReference type="EnsemblMetazoa" id="XP_038055304.1"/>
    </source>
</evidence>
<evidence type="ECO:0000256" key="1">
    <source>
        <dbReference type="SAM" id="Phobius"/>
    </source>
</evidence>
<dbReference type="PANTHER" id="PTHR36694:SF11">
    <property type="entry name" value="LP21121P-RELATED"/>
    <property type="match status" value="1"/>
</dbReference>
<dbReference type="GeneID" id="119727489"/>
<reference evidence="2" key="1">
    <citation type="submission" date="2022-11" db="UniProtKB">
        <authorList>
            <consortium name="EnsemblMetazoa"/>
        </authorList>
    </citation>
    <scope>IDENTIFICATION</scope>
</reference>
<organism evidence="2 3">
    <name type="scientific">Patiria miniata</name>
    <name type="common">Bat star</name>
    <name type="synonym">Asterina miniata</name>
    <dbReference type="NCBI Taxonomy" id="46514"/>
    <lineage>
        <taxon>Eukaryota</taxon>
        <taxon>Metazoa</taxon>
        <taxon>Echinodermata</taxon>
        <taxon>Eleutherozoa</taxon>
        <taxon>Asterozoa</taxon>
        <taxon>Asteroidea</taxon>
        <taxon>Valvatacea</taxon>
        <taxon>Valvatida</taxon>
        <taxon>Asterinidae</taxon>
        <taxon>Patiria</taxon>
    </lineage>
</organism>
<keyword evidence="1" id="KW-0472">Membrane</keyword>
<dbReference type="OMA" id="MIQLAIC"/>
<keyword evidence="1" id="KW-1133">Transmembrane helix</keyword>
<feature type="transmembrane region" description="Helical" evidence="1">
    <location>
        <begin position="92"/>
        <end position="115"/>
    </location>
</feature>
<dbReference type="OrthoDB" id="10067585at2759"/>
<proteinExistence type="predicted"/>
<name>A0A913ZV00_PATMI</name>
<feature type="transmembrane region" description="Helical" evidence="1">
    <location>
        <begin position="135"/>
        <end position="161"/>
    </location>
</feature>
<protein>
    <submittedName>
        <fullName evidence="2">Uncharacterized protein</fullName>
    </submittedName>
</protein>
<accession>A0A913ZV00</accession>